<protein>
    <submittedName>
        <fullName evidence="2">Uncharacterized protein</fullName>
    </submittedName>
</protein>
<keyword evidence="1" id="KW-0732">Signal</keyword>
<sequence length="182" mass="21119">MWNISLWFAVLIGVANSVFVVEVNKLHKTCPNSNKKTAPFPMEMSNLQIYLSENEKLMMNGNLTFLQDIYPPWGVSIYTHKQEHGEWLPTPYSKRVLNLCGVMLAGTEIWFPITKHMKQTQCPFRKGHVETFDMIEMENFGFDDVLPDLVGDWRIFAEFILGTVPHMMQVSCIMYELSILEH</sequence>
<keyword evidence="3" id="KW-1185">Reference proteome</keyword>
<evidence type="ECO:0000313" key="3">
    <source>
        <dbReference type="Proteomes" id="UP000075884"/>
    </source>
</evidence>
<feature type="chain" id="PRO_5008129694" evidence="1">
    <location>
        <begin position="18"/>
        <end position="182"/>
    </location>
</feature>
<name>A0A182NAK7_9DIPT</name>
<dbReference type="EnsemblMetazoa" id="ADIR004683-RA">
    <property type="protein sequence ID" value="ADIR004683-PA"/>
    <property type="gene ID" value="ADIR004683"/>
</dbReference>
<proteinExistence type="predicted"/>
<evidence type="ECO:0000256" key="1">
    <source>
        <dbReference type="SAM" id="SignalP"/>
    </source>
</evidence>
<reference evidence="2" key="2">
    <citation type="submission" date="2020-05" db="UniProtKB">
        <authorList>
            <consortium name="EnsemblMetazoa"/>
        </authorList>
    </citation>
    <scope>IDENTIFICATION</scope>
    <source>
        <strain evidence="2">WRAIR2</strain>
    </source>
</reference>
<dbReference type="AlphaFoldDB" id="A0A182NAK7"/>
<feature type="signal peptide" evidence="1">
    <location>
        <begin position="1"/>
        <end position="17"/>
    </location>
</feature>
<accession>A0A182NAK7</accession>
<dbReference type="VEuPathDB" id="VectorBase:ADIR004683"/>
<organism evidence="2 3">
    <name type="scientific">Anopheles dirus</name>
    <dbReference type="NCBI Taxonomy" id="7168"/>
    <lineage>
        <taxon>Eukaryota</taxon>
        <taxon>Metazoa</taxon>
        <taxon>Ecdysozoa</taxon>
        <taxon>Arthropoda</taxon>
        <taxon>Hexapoda</taxon>
        <taxon>Insecta</taxon>
        <taxon>Pterygota</taxon>
        <taxon>Neoptera</taxon>
        <taxon>Endopterygota</taxon>
        <taxon>Diptera</taxon>
        <taxon>Nematocera</taxon>
        <taxon>Culicoidea</taxon>
        <taxon>Culicidae</taxon>
        <taxon>Anophelinae</taxon>
        <taxon>Anopheles</taxon>
    </lineage>
</organism>
<reference evidence="3" key="1">
    <citation type="submission" date="2013-03" db="EMBL/GenBank/DDBJ databases">
        <title>The Genome Sequence of Anopheles dirus WRAIR2.</title>
        <authorList>
            <consortium name="The Broad Institute Genomics Platform"/>
            <person name="Neafsey D.E."/>
            <person name="Walton C."/>
            <person name="Walker B."/>
            <person name="Young S.K."/>
            <person name="Zeng Q."/>
            <person name="Gargeya S."/>
            <person name="Fitzgerald M."/>
            <person name="Haas B."/>
            <person name="Abouelleil A."/>
            <person name="Allen A.W."/>
            <person name="Alvarado L."/>
            <person name="Arachchi H.M."/>
            <person name="Berlin A.M."/>
            <person name="Chapman S.B."/>
            <person name="Gainer-Dewar J."/>
            <person name="Goldberg J."/>
            <person name="Griggs A."/>
            <person name="Gujja S."/>
            <person name="Hansen M."/>
            <person name="Howarth C."/>
            <person name="Imamovic A."/>
            <person name="Ireland A."/>
            <person name="Larimer J."/>
            <person name="McCowan C."/>
            <person name="Murphy C."/>
            <person name="Pearson M."/>
            <person name="Poon T.W."/>
            <person name="Priest M."/>
            <person name="Roberts A."/>
            <person name="Saif S."/>
            <person name="Shea T."/>
            <person name="Sisk P."/>
            <person name="Sykes S."/>
            <person name="Wortman J."/>
            <person name="Nusbaum C."/>
            <person name="Birren B."/>
        </authorList>
    </citation>
    <scope>NUCLEOTIDE SEQUENCE [LARGE SCALE GENOMIC DNA]</scope>
    <source>
        <strain evidence="3">WRAIR2</strain>
    </source>
</reference>
<dbReference type="Proteomes" id="UP000075884">
    <property type="component" value="Unassembled WGS sequence"/>
</dbReference>
<evidence type="ECO:0000313" key="2">
    <source>
        <dbReference type="EnsemblMetazoa" id="ADIR004683-PA"/>
    </source>
</evidence>